<dbReference type="GO" id="GO:0016020">
    <property type="term" value="C:membrane"/>
    <property type="evidence" value="ECO:0007669"/>
    <property type="project" value="InterPro"/>
</dbReference>
<dbReference type="InterPro" id="IPR000223">
    <property type="entry name" value="Pept_S26A_signal_pept_1"/>
</dbReference>
<evidence type="ECO:0000256" key="1">
    <source>
        <dbReference type="ARBA" id="ARBA00009370"/>
    </source>
</evidence>
<dbReference type="InterPro" id="IPR036286">
    <property type="entry name" value="LexA/Signal_pep-like_sf"/>
</dbReference>
<dbReference type="EMBL" id="AMCI01005772">
    <property type="protein sequence ID" value="EJW95493.1"/>
    <property type="molecule type" value="Genomic_DNA"/>
</dbReference>
<dbReference type="GO" id="GO:0006465">
    <property type="term" value="P:signal peptide processing"/>
    <property type="evidence" value="ECO:0007669"/>
    <property type="project" value="InterPro"/>
</dbReference>
<feature type="domain" description="Peptidase S26" evidence="2">
    <location>
        <begin position="13"/>
        <end position="114"/>
    </location>
</feature>
<dbReference type="GO" id="GO:0004252">
    <property type="term" value="F:serine-type endopeptidase activity"/>
    <property type="evidence" value="ECO:0007669"/>
    <property type="project" value="InterPro"/>
</dbReference>
<sequence>MHWTKGKKITGMLIGVVLITALLRSCVATSYLIPSSGMENSLLRGERILVNKWSYGLRIPFMHWIGYHRWCEQAVHKNDIIVFNNPANYQEPVIDQREIFINRCIGTPGDTLLIDSLFSVTSSEQYAPDQKFLYAYPLEQEQRMDSILKSLSICSGQPISRDSLHIVRNFSRYEQYLISQALNNPDWFIQLGPNNSSLQLKPLIIPGKNSCIKVEPWNITLLCNTLTIHEKKQATIQNDTLFLEGKPVTHCTFNQDYYWVVSNNPANISDSRLFGLVPHSHIIGKAALIWLSDKKNRIGKTIQ</sequence>
<organism evidence="3">
    <name type="scientific">gut metagenome</name>
    <dbReference type="NCBI Taxonomy" id="749906"/>
    <lineage>
        <taxon>unclassified sequences</taxon>
        <taxon>metagenomes</taxon>
        <taxon>organismal metagenomes</taxon>
    </lineage>
</organism>
<dbReference type="CDD" id="cd06530">
    <property type="entry name" value="S26_SPase_I"/>
    <property type="match status" value="2"/>
</dbReference>
<accession>J9FM39</accession>
<dbReference type="SUPFAM" id="SSF51306">
    <property type="entry name" value="LexA/Signal peptidase"/>
    <property type="match status" value="1"/>
</dbReference>
<evidence type="ECO:0000259" key="2">
    <source>
        <dbReference type="Pfam" id="PF10502"/>
    </source>
</evidence>
<dbReference type="PRINTS" id="PR00727">
    <property type="entry name" value="LEADERPTASE"/>
</dbReference>
<gene>
    <name evidence="3" type="ORF">EVA_16396</name>
</gene>
<name>J9FM39_9ZZZZ</name>
<dbReference type="InterPro" id="IPR019533">
    <property type="entry name" value="Peptidase_S26"/>
</dbReference>
<comment type="similarity">
    <text evidence="1">Belongs to the peptidase S26 family.</text>
</comment>
<dbReference type="Pfam" id="PF10502">
    <property type="entry name" value="Peptidase_S26"/>
    <property type="match status" value="2"/>
</dbReference>
<proteinExistence type="inferred from homology"/>
<dbReference type="PANTHER" id="PTHR43390:SF1">
    <property type="entry name" value="CHLOROPLAST PROCESSING PEPTIDASE"/>
    <property type="match status" value="1"/>
</dbReference>
<reference evidence="3" key="1">
    <citation type="journal article" date="2012" name="PLoS ONE">
        <title>Gene sets for utilization of primary and secondary nutrition supplies in the distal gut of endangered iberian lynx.</title>
        <authorList>
            <person name="Alcaide M."/>
            <person name="Messina E."/>
            <person name="Richter M."/>
            <person name="Bargiela R."/>
            <person name="Peplies J."/>
            <person name="Huws S.A."/>
            <person name="Newbold C.J."/>
            <person name="Golyshin P.N."/>
            <person name="Simon M.A."/>
            <person name="Lopez G."/>
            <person name="Yakimov M.M."/>
            <person name="Ferrer M."/>
        </authorList>
    </citation>
    <scope>NUCLEOTIDE SEQUENCE</scope>
</reference>
<comment type="caution">
    <text evidence="3">The sequence shown here is derived from an EMBL/GenBank/DDBJ whole genome shotgun (WGS) entry which is preliminary data.</text>
</comment>
<dbReference type="Gene3D" id="2.10.109.10">
    <property type="entry name" value="Umud Fragment, subunit A"/>
    <property type="match status" value="1"/>
</dbReference>
<dbReference type="NCBIfam" id="TIGR02227">
    <property type="entry name" value="sigpep_I_bact"/>
    <property type="match status" value="1"/>
</dbReference>
<dbReference type="AlphaFoldDB" id="J9FM39"/>
<feature type="domain" description="Peptidase S26" evidence="2">
    <location>
        <begin position="231"/>
        <end position="290"/>
    </location>
</feature>
<keyword evidence="3" id="KW-0378">Hydrolase</keyword>
<protein>
    <submittedName>
        <fullName evidence="3">Signal peptidase I</fullName>
        <ecNumber evidence="3">3.4.21.-</ecNumber>
    </submittedName>
</protein>
<dbReference type="PANTHER" id="PTHR43390">
    <property type="entry name" value="SIGNAL PEPTIDASE I"/>
    <property type="match status" value="1"/>
</dbReference>
<evidence type="ECO:0000313" key="3">
    <source>
        <dbReference type="EMBL" id="EJW95493.1"/>
    </source>
</evidence>
<dbReference type="EC" id="3.4.21.-" evidence="3"/>